<dbReference type="OrthoDB" id="1591995at2759"/>
<dbReference type="PANTHER" id="PTHR30602">
    <property type="entry name" value="AMINO-ACID ACETYLTRANSFERASE"/>
    <property type="match status" value="1"/>
</dbReference>
<keyword evidence="1 3" id="KW-0808">Transferase</keyword>
<dbReference type="PANTHER" id="PTHR30602:SF12">
    <property type="entry name" value="AMINO-ACID ACETYLTRANSFERASE NAGS1, CHLOROPLASTIC-RELATED"/>
    <property type="match status" value="1"/>
</dbReference>
<dbReference type="GO" id="GO:0006526">
    <property type="term" value="P:L-arginine biosynthetic process"/>
    <property type="evidence" value="ECO:0007669"/>
    <property type="project" value="InterPro"/>
</dbReference>
<comment type="caution">
    <text evidence="3">The sequence shown here is derived from an EMBL/GenBank/DDBJ whole genome shotgun (WGS) entry which is preliminary data.</text>
</comment>
<gene>
    <name evidence="3" type="ORF">CTI12_AA270290</name>
</gene>
<keyword evidence="2 3" id="KW-0012">Acyltransferase</keyword>
<protein>
    <submittedName>
        <fullName evidence="3">Acyl-CoA N-acyltransferase</fullName>
    </submittedName>
</protein>
<dbReference type="EMBL" id="PKPP01002925">
    <property type="protein sequence ID" value="PWA72275.1"/>
    <property type="molecule type" value="Genomic_DNA"/>
</dbReference>
<dbReference type="InterPro" id="IPR010167">
    <property type="entry name" value="NH2A_AcTrfase"/>
</dbReference>
<organism evidence="3 4">
    <name type="scientific">Artemisia annua</name>
    <name type="common">Sweet wormwood</name>
    <dbReference type="NCBI Taxonomy" id="35608"/>
    <lineage>
        <taxon>Eukaryota</taxon>
        <taxon>Viridiplantae</taxon>
        <taxon>Streptophyta</taxon>
        <taxon>Embryophyta</taxon>
        <taxon>Tracheophyta</taxon>
        <taxon>Spermatophyta</taxon>
        <taxon>Magnoliopsida</taxon>
        <taxon>eudicotyledons</taxon>
        <taxon>Gunneridae</taxon>
        <taxon>Pentapetalae</taxon>
        <taxon>asterids</taxon>
        <taxon>campanulids</taxon>
        <taxon>Asterales</taxon>
        <taxon>Asteraceae</taxon>
        <taxon>Asteroideae</taxon>
        <taxon>Anthemideae</taxon>
        <taxon>Artemisiinae</taxon>
        <taxon>Artemisia</taxon>
    </lineage>
</organism>
<keyword evidence="4" id="KW-1185">Reference proteome</keyword>
<accession>A0A2U1NFH6</accession>
<dbReference type="SUPFAM" id="SSF53633">
    <property type="entry name" value="Carbamate kinase-like"/>
    <property type="match status" value="1"/>
</dbReference>
<evidence type="ECO:0000313" key="3">
    <source>
        <dbReference type="EMBL" id="PWA72275.1"/>
    </source>
</evidence>
<evidence type="ECO:0000256" key="2">
    <source>
        <dbReference type="ARBA" id="ARBA00023315"/>
    </source>
</evidence>
<name>A0A2U1NFH6_ARTAN</name>
<dbReference type="GO" id="GO:0005737">
    <property type="term" value="C:cytoplasm"/>
    <property type="evidence" value="ECO:0007669"/>
    <property type="project" value="InterPro"/>
</dbReference>
<dbReference type="InterPro" id="IPR036393">
    <property type="entry name" value="AceGlu_kinase-like_sf"/>
</dbReference>
<evidence type="ECO:0000256" key="1">
    <source>
        <dbReference type="ARBA" id="ARBA00022679"/>
    </source>
</evidence>
<dbReference type="STRING" id="35608.A0A2U1NFH6"/>
<dbReference type="Proteomes" id="UP000245207">
    <property type="component" value="Unassembled WGS sequence"/>
</dbReference>
<sequence>MDAKISAVVRQQAYASMVVPIKFDNVYQAFIVLYNPRCEPKYVGRYRITDPDSLKAATDSAGRISSMIEAKLSPGPSICSFRRHVKHKRVHDRVSVASGNFLVAKKREVVEGIDYGATGEVKKLDIDRIRDRLDNKSVIILSNHG</sequence>
<proteinExistence type="predicted"/>
<dbReference type="GO" id="GO:0004042">
    <property type="term" value="F:L-glutamate N-acetyltransferase activity"/>
    <property type="evidence" value="ECO:0007669"/>
    <property type="project" value="InterPro"/>
</dbReference>
<dbReference type="Gene3D" id="3.40.1160.10">
    <property type="entry name" value="Acetylglutamate kinase-like"/>
    <property type="match status" value="1"/>
</dbReference>
<dbReference type="AlphaFoldDB" id="A0A2U1NFH6"/>
<reference evidence="3 4" key="1">
    <citation type="journal article" date="2018" name="Mol. Plant">
        <title>The genome of Artemisia annua provides insight into the evolution of Asteraceae family and artemisinin biosynthesis.</title>
        <authorList>
            <person name="Shen Q."/>
            <person name="Zhang L."/>
            <person name="Liao Z."/>
            <person name="Wang S."/>
            <person name="Yan T."/>
            <person name="Shi P."/>
            <person name="Liu M."/>
            <person name="Fu X."/>
            <person name="Pan Q."/>
            <person name="Wang Y."/>
            <person name="Lv Z."/>
            <person name="Lu X."/>
            <person name="Zhang F."/>
            <person name="Jiang W."/>
            <person name="Ma Y."/>
            <person name="Chen M."/>
            <person name="Hao X."/>
            <person name="Li L."/>
            <person name="Tang Y."/>
            <person name="Lv G."/>
            <person name="Zhou Y."/>
            <person name="Sun X."/>
            <person name="Brodelius P.E."/>
            <person name="Rose J.K.C."/>
            <person name="Tang K."/>
        </authorList>
    </citation>
    <scope>NUCLEOTIDE SEQUENCE [LARGE SCALE GENOMIC DNA]</scope>
    <source>
        <strain evidence="4">cv. Huhao1</strain>
        <tissue evidence="3">Leaf</tissue>
    </source>
</reference>
<evidence type="ECO:0000313" key="4">
    <source>
        <dbReference type="Proteomes" id="UP000245207"/>
    </source>
</evidence>